<reference evidence="2" key="1">
    <citation type="journal article" date="2019" name="Int. J. Syst. Evol. Microbiol.">
        <title>The Global Catalogue of Microorganisms (GCM) 10K type strain sequencing project: providing services to taxonomists for standard genome sequencing and annotation.</title>
        <authorList>
            <consortium name="The Broad Institute Genomics Platform"/>
            <consortium name="The Broad Institute Genome Sequencing Center for Infectious Disease"/>
            <person name="Wu L."/>
            <person name="Ma J."/>
        </authorList>
    </citation>
    <scope>NUCLEOTIDE SEQUENCE [LARGE SCALE GENOMIC DNA]</scope>
    <source>
        <strain evidence="2">CGMCC 1.15342</strain>
    </source>
</reference>
<name>A0ABQ1M428_9SPHI</name>
<proteinExistence type="predicted"/>
<accession>A0ABQ1M428</accession>
<evidence type="ECO:0008006" key="3">
    <source>
        <dbReference type="Google" id="ProtNLM"/>
    </source>
</evidence>
<keyword evidence="2" id="KW-1185">Reference proteome</keyword>
<protein>
    <recommendedName>
        <fullName evidence="3">DUF2383 domain-containing protein</fullName>
    </recommendedName>
</protein>
<dbReference type="EMBL" id="BMIK01000009">
    <property type="protein sequence ID" value="GGC34433.1"/>
    <property type="molecule type" value="Genomic_DNA"/>
</dbReference>
<gene>
    <name evidence="1" type="ORF">GCM10011386_28160</name>
</gene>
<dbReference type="RefSeq" id="WP_188751768.1">
    <property type="nucleotide sequence ID" value="NZ_BMIK01000009.1"/>
</dbReference>
<evidence type="ECO:0000313" key="1">
    <source>
        <dbReference type="EMBL" id="GGC34433.1"/>
    </source>
</evidence>
<dbReference type="InterPro" id="IPR012347">
    <property type="entry name" value="Ferritin-like"/>
</dbReference>
<evidence type="ECO:0000313" key="2">
    <source>
        <dbReference type="Proteomes" id="UP000597338"/>
    </source>
</evidence>
<dbReference type="Proteomes" id="UP000597338">
    <property type="component" value="Unassembled WGS sequence"/>
</dbReference>
<organism evidence="1 2">
    <name type="scientific">Parapedobacter defluvii</name>
    <dbReference type="NCBI Taxonomy" id="2045106"/>
    <lineage>
        <taxon>Bacteria</taxon>
        <taxon>Pseudomonadati</taxon>
        <taxon>Bacteroidota</taxon>
        <taxon>Sphingobacteriia</taxon>
        <taxon>Sphingobacteriales</taxon>
        <taxon>Sphingobacteriaceae</taxon>
        <taxon>Parapedobacter</taxon>
    </lineage>
</organism>
<comment type="caution">
    <text evidence="1">The sequence shown here is derived from an EMBL/GenBank/DDBJ whole genome shotgun (WGS) entry which is preliminary data.</text>
</comment>
<sequence>MENLKTTVECLQDLEAFHSERINGYQALLSRLAADEQHLVTLFEAFIKQSVAMKLELREAGSQWGLTESQLAMGGQFGLAWSIVKAVFSSKMPGYVLDKCRSGENALLIAYHSIEGTDGLPSSLRLLINRQKREVIAARDWISHFERLGGHSVQPPPLAAVS</sequence>
<dbReference type="Gene3D" id="1.20.1260.10">
    <property type="match status" value="1"/>
</dbReference>